<name>A0AA47P7V0_MERPO</name>
<comment type="caution">
    <text evidence="2">The sequence shown here is derived from an EMBL/GenBank/DDBJ whole genome shotgun (WGS) entry which is preliminary data.</text>
</comment>
<dbReference type="InterPro" id="IPR019080">
    <property type="entry name" value="YqaJ_viral_recombinase"/>
</dbReference>
<accession>A0AA47P7V0</accession>
<keyword evidence="3" id="KW-1185">Reference proteome</keyword>
<dbReference type="Proteomes" id="UP001174136">
    <property type="component" value="Unassembled WGS sequence"/>
</dbReference>
<dbReference type="AlphaFoldDB" id="A0AA47P7V0"/>
<gene>
    <name evidence="2" type="ORF">N1851_003540</name>
</gene>
<dbReference type="SUPFAM" id="SSF52980">
    <property type="entry name" value="Restriction endonuclease-like"/>
    <property type="match status" value="1"/>
</dbReference>
<protein>
    <recommendedName>
        <fullName evidence="1">YqaJ viral recombinase domain-containing protein</fullName>
    </recommendedName>
</protein>
<dbReference type="PANTHER" id="PTHR46609">
    <property type="entry name" value="EXONUCLEASE, PHAGE-TYPE/RECB, C-TERMINAL DOMAIN-CONTAINING PROTEIN"/>
    <property type="match status" value="1"/>
</dbReference>
<organism evidence="2 3">
    <name type="scientific">Merluccius polli</name>
    <name type="common">Benguela hake</name>
    <name type="synonym">Merluccius cadenati</name>
    <dbReference type="NCBI Taxonomy" id="89951"/>
    <lineage>
        <taxon>Eukaryota</taxon>
        <taxon>Metazoa</taxon>
        <taxon>Chordata</taxon>
        <taxon>Craniata</taxon>
        <taxon>Vertebrata</taxon>
        <taxon>Euteleostomi</taxon>
        <taxon>Actinopterygii</taxon>
        <taxon>Neopterygii</taxon>
        <taxon>Teleostei</taxon>
        <taxon>Neoteleostei</taxon>
        <taxon>Acanthomorphata</taxon>
        <taxon>Zeiogadaria</taxon>
        <taxon>Gadariae</taxon>
        <taxon>Gadiformes</taxon>
        <taxon>Gadoidei</taxon>
        <taxon>Merlucciidae</taxon>
        <taxon>Merluccius</taxon>
    </lineage>
</organism>
<dbReference type="InterPro" id="IPR051703">
    <property type="entry name" value="NF-kappa-B_Signaling_Reg"/>
</dbReference>
<dbReference type="CDD" id="cd22343">
    <property type="entry name" value="PDDEXK_lambda_exonuclease-like"/>
    <property type="match status" value="1"/>
</dbReference>
<dbReference type="Gene3D" id="3.90.320.10">
    <property type="match status" value="1"/>
</dbReference>
<dbReference type="Pfam" id="PF09588">
    <property type="entry name" value="YqaJ"/>
    <property type="match status" value="1"/>
</dbReference>
<dbReference type="PANTHER" id="PTHR46609:SF7">
    <property type="match status" value="1"/>
</dbReference>
<dbReference type="InterPro" id="IPR011335">
    <property type="entry name" value="Restrct_endonuc-II-like"/>
</dbReference>
<evidence type="ECO:0000259" key="1">
    <source>
        <dbReference type="Pfam" id="PF09588"/>
    </source>
</evidence>
<dbReference type="GO" id="GO:0006281">
    <property type="term" value="P:DNA repair"/>
    <property type="evidence" value="ECO:0007669"/>
    <property type="project" value="UniProtKB-ARBA"/>
</dbReference>
<proteinExistence type="predicted"/>
<reference evidence="2" key="1">
    <citation type="journal article" date="2023" name="Front. Mar. Sci.">
        <title>A new Merluccius polli reference genome to investigate the effects of global change in West African waters.</title>
        <authorList>
            <person name="Mateo J.L."/>
            <person name="Blanco-Fernandez C."/>
            <person name="Garcia-Vazquez E."/>
            <person name="Machado-Schiaffino G."/>
        </authorList>
    </citation>
    <scope>NUCLEOTIDE SEQUENCE</scope>
    <source>
        <strain evidence="2">C29</strain>
        <tissue evidence="2">Fin</tissue>
    </source>
</reference>
<dbReference type="EMBL" id="JAOPHQ010000569">
    <property type="protein sequence ID" value="KAK0154386.1"/>
    <property type="molecule type" value="Genomic_DNA"/>
</dbReference>
<dbReference type="InterPro" id="IPR011604">
    <property type="entry name" value="PDDEXK-like_dom_sf"/>
</dbReference>
<evidence type="ECO:0000313" key="3">
    <source>
        <dbReference type="Proteomes" id="UP001174136"/>
    </source>
</evidence>
<evidence type="ECO:0000313" key="2">
    <source>
        <dbReference type="EMBL" id="KAK0154386.1"/>
    </source>
</evidence>
<sequence>MKSKLNLTYLTFMSGPLPDPHVMASGDKLKDIHPQPGICKLLHSLEDLNLVDCAILCPPEISTDIIKHPGETEFPQLPVDGYYFKFPIDFEQNYKQQCHLESLKLSQEISATIEEETRQQSQCQLWTQVRKLRLIANRFHEICHVRRESSIKALAACIMHNETTGTMKRGLDLEPEILRQYSDFSDVSVTQCGIIIHSDAPHLGASPDAKVFNPGETPPFGLAQVKSCDVENVAQVKQLITVKGQACLKKSHKYYYHVQSQLRLSGLQWCDFIR</sequence>
<feature type="domain" description="YqaJ viral recombinase" evidence="1">
    <location>
        <begin position="126"/>
        <end position="267"/>
    </location>
</feature>